<reference evidence="2 3" key="1">
    <citation type="submission" date="2019-11" db="EMBL/GenBank/DDBJ databases">
        <title>Novel species isolated from a subtropical stream in China.</title>
        <authorList>
            <person name="Lu H."/>
        </authorList>
    </citation>
    <scope>NUCLEOTIDE SEQUENCE [LARGE SCALE GENOMIC DNA]</scope>
    <source>
        <strain evidence="2 3">FT92W</strain>
    </source>
</reference>
<evidence type="ECO:0000313" key="3">
    <source>
        <dbReference type="Proteomes" id="UP000446768"/>
    </source>
</evidence>
<evidence type="ECO:0000256" key="1">
    <source>
        <dbReference type="SAM" id="MobiDB-lite"/>
    </source>
</evidence>
<sequence length="450" mass="48912">MRLPGTRYQEHGWEHVRKLLGRCSLAVFPGLPMEALLDEGRRQDALDDYLDAMAVQLRAPRHLAQAAMPGNSYGDTAGELACALLFELRVQPACWDSLCMAVTAEHARHGAFWRTEAGGAMLRKKANDMYAVLRDKADADACQAATGHPCSANRMYTYRMLDMAYADIARVFANWRHCEAQVADILDRAPGGMLIEARQMQSIADCRAEWVIRWSASLERHTGKAGPLHTRSKRFASLKNQPEAIAAMLQEIGGYEALSSNMDALGAARRDEGEAALWLEDYWRVLAESEAAEAAGTSDPEELLEAPEPDLLDCLLAPPDGGLPHDDGDEDDGEADAVDAAVTEDAPEDDVSHSPSLIDREEPGAAGPVAAILAGVSLPVRLAVYHALLGPRDDSYPDAWIDSATGELPALRHLADLDGISMPTLRKRRNEAMARLRHVAASGAFGKGRM</sequence>
<dbReference type="Proteomes" id="UP000446768">
    <property type="component" value="Unassembled WGS sequence"/>
</dbReference>
<gene>
    <name evidence="2" type="ORF">GJ700_12250</name>
</gene>
<keyword evidence="3" id="KW-1185">Reference proteome</keyword>
<evidence type="ECO:0000313" key="2">
    <source>
        <dbReference type="EMBL" id="MRV72481.1"/>
    </source>
</evidence>
<proteinExistence type="predicted"/>
<protein>
    <submittedName>
        <fullName evidence="2">Uncharacterized protein</fullName>
    </submittedName>
</protein>
<dbReference type="AlphaFoldDB" id="A0A7X2LSP5"/>
<comment type="caution">
    <text evidence="2">The sequence shown here is derived from an EMBL/GenBank/DDBJ whole genome shotgun (WGS) entry which is preliminary data.</text>
</comment>
<organism evidence="2 3">
    <name type="scientific">Pseudoduganella rivuli</name>
    <dbReference type="NCBI Taxonomy" id="2666085"/>
    <lineage>
        <taxon>Bacteria</taxon>
        <taxon>Pseudomonadati</taxon>
        <taxon>Pseudomonadota</taxon>
        <taxon>Betaproteobacteria</taxon>
        <taxon>Burkholderiales</taxon>
        <taxon>Oxalobacteraceae</taxon>
        <taxon>Telluria group</taxon>
        <taxon>Pseudoduganella</taxon>
    </lineage>
</organism>
<accession>A0A7X2LSP5</accession>
<dbReference type="EMBL" id="WKJJ01000007">
    <property type="protein sequence ID" value="MRV72481.1"/>
    <property type="molecule type" value="Genomic_DNA"/>
</dbReference>
<name>A0A7X2LSP5_9BURK</name>
<feature type="region of interest" description="Disordered" evidence="1">
    <location>
        <begin position="343"/>
        <end position="363"/>
    </location>
</feature>